<comment type="caution">
    <text evidence="2">The sequence shown here is derived from an EMBL/GenBank/DDBJ whole genome shotgun (WGS) entry which is preliminary data.</text>
</comment>
<evidence type="ECO:0000313" key="2">
    <source>
        <dbReference type="EMBL" id="KAG2453663.1"/>
    </source>
</evidence>
<evidence type="ECO:0000256" key="1">
    <source>
        <dbReference type="SAM" id="MobiDB-lite"/>
    </source>
</evidence>
<feature type="compositionally biased region" description="Polar residues" evidence="1">
    <location>
        <begin position="19"/>
        <end position="31"/>
    </location>
</feature>
<dbReference type="AlphaFoldDB" id="A0A835WUT8"/>
<dbReference type="EMBL" id="JAEHOD010000003">
    <property type="protein sequence ID" value="KAG2453663.1"/>
    <property type="molecule type" value="Genomic_DNA"/>
</dbReference>
<dbReference type="Proteomes" id="UP000613740">
    <property type="component" value="Unassembled WGS sequence"/>
</dbReference>
<dbReference type="PANTHER" id="PTHR35276:SF1">
    <property type="entry name" value="TRNA (MNM(5)S(2)U34)-METHYLTRANSFERASE, CHLOROPLASTIC"/>
    <property type="match status" value="1"/>
</dbReference>
<feature type="compositionally biased region" description="Low complexity" evidence="1">
    <location>
        <begin position="1"/>
        <end position="15"/>
    </location>
</feature>
<evidence type="ECO:0008006" key="4">
    <source>
        <dbReference type="Google" id="ProtNLM"/>
    </source>
</evidence>
<dbReference type="SUPFAM" id="SSF53335">
    <property type="entry name" value="S-adenosyl-L-methionine-dependent methyltransferases"/>
    <property type="match status" value="1"/>
</dbReference>
<sequence length="278" mass="29239">MASRLLGRASARLAAPEVTPTTRAAASQPRQQLAGWSCHCSTRQFLGLRAASVAAQSPAPGAAPATSPDPPLGLVDLLSTGARLTSAAQAAWAQVLRPGDTAVDATVGNGHDTLFLAQAVGPTGHVIGTDIQEAAISATRERLESHLAAEVRPRLSLHTACHSRLQELAGSGRARVVAFNLGYLPGAADKRVITNTSTTVEAVEAALEVVMPGGLITILCYVGHPGGMEEYEAVRALTSDLSPSYWVSSETRLLNRPTAPILLLLWRRDDLLPARIRK</sequence>
<feature type="region of interest" description="Disordered" evidence="1">
    <location>
        <begin position="1"/>
        <end position="33"/>
    </location>
</feature>
<dbReference type="Pfam" id="PF06962">
    <property type="entry name" value="rRNA_methylase"/>
    <property type="match status" value="1"/>
</dbReference>
<dbReference type="PANTHER" id="PTHR35276">
    <property type="entry name" value="S-ADENOSYL-L-METHIONINE-DEPENDENT METHYLTRANSFERASES SUPERFAMILY PROTEIN"/>
    <property type="match status" value="1"/>
</dbReference>
<dbReference type="InterPro" id="IPR029063">
    <property type="entry name" value="SAM-dependent_MTases_sf"/>
</dbReference>
<dbReference type="InterPro" id="IPR010719">
    <property type="entry name" value="MnmM_MeTrfase"/>
</dbReference>
<dbReference type="Gene3D" id="3.40.50.150">
    <property type="entry name" value="Vaccinia Virus protein VP39"/>
    <property type="match status" value="1"/>
</dbReference>
<dbReference type="OrthoDB" id="2984at2759"/>
<proteinExistence type="predicted"/>
<evidence type="ECO:0000313" key="3">
    <source>
        <dbReference type="Proteomes" id="UP000613740"/>
    </source>
</evidence>
<name>A0A835WUT8_9CHLO</name>
<keyword evidence="3" id="KW-1185">Reference proteome</keyword>
<gene>
    <name evidence="2" type="ORF">HYH02_001876</name>
</gene>
<reference evidence="2" key="1">
    <citation type="journal article" date="2020" name="bioRxiv">
        <title>Comparative genomics of Chlamydomonas.</title>
        <authorList>
            <person name="Craig R.J."/>
            <person name="Hasan A.R."/>
            <person name="Ness R.W."/>
            <person name="Keightley P.D."/>
        </authorList>
    </citation>
    <scope>NUCLEOTIDE SEQUENCE</scope>
    <source>
        <strain evidence="2">CCAP 11/173</strain>
    </source>
</reference>
<organism evidence="2 3">
    <name type="scientific">Chlamydomonas schloesseri</name>
    <dbReference type="NCBI Taxonomy" id="2026947"/>
    <lineage>
        <taxon>Eukaryota</taxon>
        <taxon>Viridiplantae</taxon>
        <taxon>Chlorophyta</taxon>
        <taxon>core chlorophytes</taxon>
        <taxon>Chlorophyceae</taxon>
        <taxon>CS clade</taxon>
        <taxon>Chlamydomonadales</taxon>
        <taxon>Chlamydomonadaceae</taxon>
        <taxon>Chlamydomonas</taxon>
    </lineage>
</organism>
<protein>
    <recommendedName>
        <fullName evidence="4">rRNA methylase</fullName>
    </recommendedName>
</protein>
<accession>A0A835WUT8</accession>